<feature type="region of interest" description="Disordered" evidence="1">
    <location>
        <begin position="1"/>
        <end position="26"/>
    </location>
</feature>
<protein>
    <recommendedName>
        <fullName evidence="4">Late embryogenesis abundant protein, LEA-18</fullName>
    </recommendedName>
</protein>
<dbReference type="AlphaFoldDB" id="A0AAV5IJ55"/>
<proteinExistence type="predicted"/>
<comment type="caution">
    <text evidence="2">The sequence shown here is derived from an EMBL/GenBank/DDBJ whole genome shotgun (WGS) entry which is preliminary data.</text>
</comment>
<sequence>MASKQMTGNAEPEKEKNSGLPMETSPYLKYKDVEDYKLNAYGTQGHLPVKPGKDGGGGGTDAPTLSGSDSAVAKAISE</sequence>
<feature type="region of interest" description="Disordered" evidence="1">
    <location>
        <begin position="42"/>
        <end position="78"/>
    </location>
</feature>
<evidence type="ECO:0000313" key="2">
    <source>
        <dbReference type="EMBL" id="GKU98191.1"/>
    </source>
</evidence>
<accession>A0AAV5IJ55</accession>
<organism evidence="2 3">
    <name type="scientific">Rubroshorea leprosula</name>
    <dbReference type="NCBI Taxonomy" id="152421"/>
    <lineage>
        <taxon>Eukaryota</taxon>
        <taxon>Viridiplantae</taxon>
        <taxon>Streptophyta</taxon>
        <taxon>Embryophyta</taxon>
        <taxon>Tracheophyta</taxon>
        <taxon>Spermatophyta</taxon>
        <taxon>Magnoliopsida</taxon>
        <taxon>eudicotyledons</taxon>
        <taxon>Gunneridae</taxon>
        <taxon>Pentapetalae</taxon>
        <taxon>rosids</taxon>
        <taxon>malvids</taxon>
        <taxon>Malvales</taxon>
        <taxon>Dipterocarpaceae</taxon>
        <taxon>Rubroshorea</taxon>
    </lineage>
</organism>
<gene>
    <name evidence="2" type="ORF">SLEP1_g11224</name>
</gene>
<name>A0AAV5IJ55_9ROSI</name>
<dbReference type="Pfam" id="PF10714">
    <property type="entry name" value="LEA_6"/>
    <property type="match status" value="1"/>
</dbReference>
<evidence type="ECO:0008006" key="4">
    <source>
        <dbReference type="Google" id="ProtNLM"/>
    </source>
</evidence>
<dbReference type="EMBL" id="BPVZ01000012">
    <property type="protein sequence ID" value="GKU98191.1"/>
    <property type="molecule type" value="Genomic_DNA"/>
</dbReference>
<dbReference type="InterPro" id="IPR018930">
    <property type="entry name" value="LEA-18"/>
</dbReference>
<reference evidence="2 3" key="1">
    <citation type="journal article" date="2021" name="Commun. Biol.">
        <title>The genome of Shorea leprosula (Dipterocarpaceae) highlights the ecological relevance of drought in aseasonal tropical rainforests.</title>
        <authorList>
            <person name="Ng K.K.S."/>
            <person name="Kobayashi M.J."/>
            <person name="Fawcett J.A."/>
            <person name="Hatakeyama M."/>
            <person name="Paape T."/>
            <person name="Ng C.H."/>
            <person name="Ang C.C."/>
            <person name="Tnah L.H."/>
            <person name="Lee C.T."/>
            <person name="Nishiyama T."/>
            <person name="Sese J."/>
            <person name="O'Brien M.J."/>
            <person name="Copetti D."/>
            <person name="Mohd Noor M.I."/>
            <person name="Ong R.C."/>
            <person name="Putra M."/>
            <person name="Sireger I.Z."/>
            <person name="Indrioko S."/>
            <person name="Kosugi Y."/>
            <person name="Izuno A."/>
            <person name="Isagi Y."/>
            <person name="Lee S.L."/>
            <person name="Shimizu K.K."/>
        </authorList>
    </citation>
    <scope>NUCLEOTIDE SEQUENCE [LARGE SCALE GENOMIC DNA]</scope>
    <source>
        <strain evidence="2">214</strain>
    </source>
</reference>
<keyword evidence="3" id="KW-1185">Reference proteome</keyword>
<dbReference type="Proteomes" id="UP001054252">
    <property type="component" value="Unassembled WGS sequence"/>
</dbReference>
<evidence type="ECO:0000256" key="1">
    <source>
        <dbReference type="SAM" id="MobiDB-lite"/>
    </source>
</evidence>
<evidence type="ECO:0000313" key="3">
    <source>
        <dbReference type="Proteomes" id="UP001054252"/>
    </source>
</evidence>